<evidence type="ECO:0000313" key="6">
    <source>
        <dbReference type="EMBL" id="KYN31476.1"/>
    </source>
</evidence>
<gene>
    <name evidence="6" type="ORF">ALC56_14357</name>
</gene>
<name>A0A195ETJ1_9HYME</name>
<organism evidence="6 7">
    <name type="scientific">Trachymyrmex septentrionalis</name>
    <dbReference type="NCBI Taxonomy" id="34720"/>
    <lineage>
        <taxon>Eukaryota</taxon>
        <taxon>Metazoa</taxon>
        <taxon>Ecdysozoa</taxon>
        <taxon>Arthropoda</taxon>
        <taxon>Hexapoda</taxon>
        <taxon>Insecta</taxon>
        <taxon>Pterygota</taxon>
        <taxon>Neoptera</taxon>
        <taxon>Endopterygota</taxon>
        <taxon>Hymenoptera</taxon>
        <taxon>Apocrita</taxon>
        <taxon>Aculeata</taxon>
        <taxon>Formicoidea</taxon>
        <taxon>Formicidae</taxon>
        <taxon>Myrmicinae</taxon>
        <taxon>Trachymyrmex</taxon>
    </lineage>
</organism>
<keyword evidence="7" id="KW-1185">Reference proteome</keyword>
<sequence>MRESGRERERERERENDRSREKEIAEIRTPFFQRNQSMSIAMADKSKPMNLFSVYGKNSSSNCLFRRRSMPNRPTMFPVNPRGIKSTTNFKPSKNERTIGKTKRSTILRDAILKLSAPGTSGPSVNPVDTLFKNTCKLSIPSKNSKTIDHNSVMKDFKALNISKDNRQVKDDTSIQDDDCESASGFHRARSNTMPNLKRGPGPGGGDQRTTMGNGQSDATGNSSGQQQLSSSPNTCSVQARISPPLSSDVTIGELAGYFEEFVHIPKKMSHMAEMMYT</sequence>
<keyword evidence="2" id="KW-0597">Phosphoprotein</keyword>
<feature type="compositionally biased region" description="Low complexity" evidence="5">
    <location>
        <begin position="223"/>
        <end position="232"/>
    </location>
</feature>
<evidence type="ECO:0000256" key="2">
    <source>
        <dbReference type="ARBA" id="ARBA00022553"/>
    </source>
</evidence>
<feature type="region of interest" description="Disordered" evidence="5">
    <location>
        <begin position="168"/>
        <end position="241"/>
    </location>
</feature>
<dbReference type="InterPro" id="IPR008494">
    <property type="entry name" value="DUF776"/>
</dbReference>
<accession>A0A195ETJ1</accession>
<evidence type="ECO:0000256" key="4">
    <source>
        <dbReference type="ARBA" id="ARBA00031405"/>
    </source>
</evidence>
<dbReference type="GO" id="GO:0070301">
    <property type="term" value="P:cellular response to hydrogen peroxide"/>
    <property type="evidence" value="ECO:0007669"/>
    <property type="project" value="TreeGrafter"/>
</dbReference>
<evidence type="ECO:0000313" key="7">
    <source>
        <dbReference type="Proteomes" id="UP000078541"/>
    </source>
</evidence>
<evidence type="ECO:0000256" key="5">
    <source>
        <dbReference type="SAM" id="MobiDB-lite"/>
    </source>
</evidence>
<evidence type="ECO:0000256" key="3">
    <source>
        <dbReference type="ARBA" id="ARBA00029721"/>
    </source>
</evidence>
<dbReference type="PANTHER" id="PTHR31383:SF2">
    <property type="entry name" value="OXIDATIVE STRESS-RESPONSIVE SERINE-RICH PROTEIN 1"/>
    <property type="match status" value="1"/>
</dbReference>
<dbReference type="PANTHER" id="PTHR31383">
    <property type="entry name" value="OXIDATIVE STRESS-RESPONSE SERINE-RICH PROTEIN 1"/>
    <property type="match status" value="1"/>
</dbReference>
<dbReference type="AlphaFoldDB" id="A0A195ETJ1"/>
<feature type="compositionally biased region" description="Polar residues" evidence="5">
    <location>
        <begin position="208"/>
        <end position="222"/>
    </location>
</feature>
<dbReference type="Proteomes" id="UP000078541">
    <property type="component" value="Unassembled WGS sequence"/>
</dbReference>
<protein>
    <recommendedName>
        <fullName evidence="1">Oxidative stress-responsive serine-rich protein 1</fullName>
    </recommendedName>
    <alternativeName>
        <fullName evidence="4">Oxidative stress-responsive protein 1</fullName>
    </alternativeName>
    <alternativeName>
        <fullName evidence="3">Peroxide-inducible transcript 1 protein</fullName>
    </alternativeName>
</protein>
<dbReference type="EMBL" id="KQ981979">
    <property type="protein sequence ID" value="KYN31476.1"/>
    <property type="molecule type" value="Genomic_DNA"/>
</dbReference>
<feature type="region of interest" description="Disordered" evidence="5">
    <location>
        <begin position="1"/>
        <end position="25"/>
    </location>
</feature>
<proteinExistence type="predicted"/>
<evidence type="ECO:0000256" key="1">
    <source>
        <dbReference type="ARBA" id="ARBA00015005"/>
    </source>
</evidence>
<reference evidence="6 7" key="1">
    <citation type="submission" date="2016-03" db="EMBL/GenBank/DDBJ databases">
        <title>Trachymyrmex septentrionalis WGS genome.</title>
        <authorList>
            <person name="Nygaard S."/>
            <person name="Hu H."/>
            <person name="Boomsma J."/>
            <person name="Zhang G."/>
        </authorList>
    </citation>
    <scope>NUCLEOTIDE SEQUENCE [LARGE SCALE GENOMIC DNA]</scope>
    <source>
        <strain evidence="6">Tsep2-gDNA-1</strain>
        <tissue evidence="6">Whole body</tissue>
    </source>
</reference>